<feature type="transmembrane region" description="Helical" evidence="1">
    <location>
        <begin position="101"/>
        <end position="121"/>
    </location>
</feature>
<evidence type="ECO:0000313" key="5">
    <source>
        <dbReference type="Proteomes" id="UP000248168"/>
    </source>
</evidence>
<dbReference type="Pfam" id="PF04773">
    <property type="entry name" value="FecR"/>
    <property type="match status" value="1"/>
</dbReference>
<dbReference type="Proteomes" id="UP000248168">
    <property type="component" value="Unassembled WGS sequence"/>
</dbReference>
<dbReference type="RefSeq" id="WP_121989854.1">
    <property type="nucleotide sequence ID" value="NZ_OUNR01000017.1"/>
</dbReference>
<dbReference type="Pfam" id="PF16220">
    <property type="entry name" value="DUF4880"/>
    <property type="match status" value="1"/>
</dbReference>
<organism evidence="4 5">
    <name type="scientific">Nitrospira lenta</name>
    <dbReference type="NCBI Taxonomy" id="1436998"/>
    <lineage>
        <taxon>Bacteria</taxon>
        <taxon>Pseudomonadati</taxon>
        <taxon>Nitrospirota</taxon>
        <taxon>Nitrospiria</taxon>
        <taxon>Nitrospirales</taxon>
        <taxon>Nitrospiraceae</taxon>
        <taxon>Nitrospira</taxon>
    </lineage>
</organism>
<dbReference type="Gene3D" id="3.55.50.30">
    <property type="match status" value="1"/>
</dbReference>
<dbReference type="EMBL" id="OUNR01000017">
    <property type="protein sequence ID" value="SPP65591.1"/>
    <property type="molecule type" value="Genomic_DNA"/>
</dbReference>
<reference evidence="5" key="1">
    <citation type="submission" date="2018-04" db="EMBL/GenBank/DDBJ databases">
        <authorList>
            <person name="Lucker S."/>
            <person name="Sakoula D."/>
        </authorList>
    </citation>
    <scope>NUCLEOTIDE SEQUENCE [LARGE SCALE GENOMIC DNA]</scope>
</reference>
<dbReference type="PANTHER" id="PTHR30273">
    <property type="entry name" value="PERIPLASMIC SIGNAL SENSOR AND SIGMA FACTOR ACTIVATOR FECR-RELATED"/>
    <property type="match status" value="1"/>
</dbReference>
<dbReference type="InterPro" id="IPR032623">
    <property type="entry name" value="FecR_N"/>
</dbReference>
<dbReference type="AlphaFoldDB" id="A0A330L923"/>
<evidence type="ECO:0000313" key="4">
    <source>
        <dbReference type="EMBL" id="SPP65591.1"/>
    </source>
</evidence>
<evidence type="ECO:0000256" key="1">
    <source>
        <dbReference type="SAM" id="Phobius"/>
    </source>
</evidence>
<feature type="domain" description="FecR N-terminal" evidence="3">
    <location>
        <begin position="19"/>
        <end position="61"/>
    </location>
</feature>
<dbReference type="InterPro" id="IPR012373">
    <property type="entry name" value="Ferrdict_sens_TM"/>
</dbReference>
<protein>
    <submittedName>
        <fullName evidence="4">Putative FpvR</fullName>
    </submittedName>
</protein>
<keyword evidence="5" id="KW-1185">Reference proteome</keyword>
<dbReference type="OrthoDB" id="9798846at2"/>
<dbReference type="GO" id="GO:0016989">
    <property type="term" value="F:sigma factor antagonist activity"/>
    <property type="evidence" value="ECO:0007669"/>
    <property type="project" value="TreeGrafter"/>
</dbReference>
<accession>A0A330L923</accession>
<dbReference type="Gene3D" id="2.60.120.1440">
    <property type="match status" value="1"/>
</dbReference>
<evidence type="ECO:0000259" key="2">
    <source>
        <dbReference type="Pfam" id="PF04773"/>
    </source>
</evidence>
<keyword evidence="1" id="KW-0812">Transmembrane</keyword>
<gene>
    <name evidence="4" type="ORF">NITLEN_40064</name>
</gene>
<keyword evidence="1" id="KW-0472">Membrane</keyword>
<feature type="domain" description="FecR protein" evidence="2">
    <location>
        <begin position="129"/>
        <end position="221"/>
    </location>
</feature>
<dbReference type="PANTHER" id="PTHR30273:SF2">
    <property type="entry name" value="PROTEIN FECR"/>
    <property type="match status" value="1"/>
</dbReference>
<dbReference type="InParanoid" id="A0A330L923"/>
<dbReference type="FunCoup" id="A0A330L923">
    <property type="interactions" value="89"/>
</dbReference>
<keyword evidence="1" id="KW-1133">Transmembrane helix</keyword>
<proteinExistence type="predicted"/>
<name>A0A330L923_9BACT</name>
<sequence length="348" mass="38312">MSQIVGEQAEPHDAASIAEQALEWFVRLQSGGATYADRRAWHAWVDADPMHRREFDRCCRLWGELDSTRPLLREELVRAAREWECAAQRPRTVSMWSYRPARLSAVCALLLAVVIAGGWWFTSGVATAEYRTAKGERRIVVLPDGSAVTLNTSTVIATAFSRSKRTVVLQEGEALFAVSHSGGGPFEVVAGNRVVRDIGTQFVVRRLEQRVMVTVVEGAVEVQQSEPAASEPLWQRLTAGEQIAYEPSGAISPVKTVSLAEATAWLEGKVMFEDRPLSEVIQEVGRYQRGEIRILDPRIGALRVSGVFGADDRAGLLNALERAAPIVVSHVNGEVVVLEEKRGISEKQ</sequence>
<dbReference type="InterPro" id="IPR006860">
    <property type="entry name" value="FecR"/>
</dbReference>
<evidence type="ECO:0000259" key="3">
    <source>
        <dbReference type="Pfam" id="PF16220"/>
    </source>
</evidence>
<dbReference type="PIRSF" id="PIRSF018266">
    <property type="entry name" value="FecR"/>
    <property type="match status" value="1"/>
</dbReference>